<reference evidence="1 2" key="1">
    <citation type="submission" date="2015-11" db="EMBL/GenBank/DDBJ databases">
        <title>Expanding the genomic diversity of Burkholderia species for the development of highly accurate diagnostics.</title>
        <authorList>
            <person name="Sahl J."/>
            <person name="Keim P."/>
            <person name="Wagner D."/>
        </authorList>
    </citation>
    <scope>NUCLEOTIDE SEQUENCE [LARGE SCALE GENOMIC DNA]</scope>
    <source>
        <strain evidence="1 2">MSMB782WGS</strain>
    </source>
</reference>
<accession>A0A108CR49</accession>
<dbReference type="RefSeq" id="WP_060233884.1">
    <property type="nucleotide sequence ID" value="NZ_LPLU01000048.1"/>
</dbReference>
<comment type="caution">
    <text evidence="1">The sequence shown here is derived from an EMBL/GenBank/DDBJ whole genome shotgun (WGS) entry which is preliminary data.</text>
</comment>
<name>A0A108CR49_9BURK</name>
<evidence type="ECO:0000313" key="1">
    <source>
        <dbReference type="EMBL" id="KWK79408.1"/>
    </source>
</evidence>
<dbReference type="EMBL" id="LPLU01000048">
    <property type="protein sequence ID" value="KWK79408.1"/>
    <property type="molecule type" value="Genomic_DNA"/>
</dbReference>
<dbReference type="AlphaFoldDB" id="A0A108CR49"/>
<sequence length="78" mass="8468">MQEAKVTFNFIGTADSPIPTNIPDTLKFHAGFTPNYGDIVSFEGLPGALLIHSREFQIRHDGIVDVVLNVDIAKAAKS</sequence>
<evidence type="ECO:0000313" key="2">
    <source>
        <dbReference type="Proteomes" id="UP000065504"/>
    </source>
</evidence>
<protein>
    <submittedName>
        <fullName evidence="1">Uncharacterized protein</fullName>
    </submittedName>
</protein>
<proteinExistence type="predicted"/>
<gene>
    <name evidence="1" type="ORF">WM16_07645</name>
</gene>
<dbReference type="Proteomes" id="UP000065504">
    <property type="component" value="Unassembled WGS sequence"/>
</dbReference>
<organism evidence="1 2">
    <name type="scientific">Burkholderia ubonensis</name>
    <dbReference type="NCBI Taxonomy" id="101571"/>
    <lineage>
        <taxon>Bacteria</taxon>
        <taxon>Pseudomonadati</taxon>
        <taxon>Pseudomonadota</taxon>
        <taxon>Betaproteobacteria</taxon>
        <taxon>Burkholderiales</taxon>
        <taxon>Burkholderiaceae</taxon>
        <taxon>Burkholderia</taxon>
        <taxon>Burkholderia cepacia complex</taxon>
    </lineage>
</organism>